<evidence type="ECO:0008006" key="3">
    <source>
        <dbReference type="Google" id="ProtNLM"/>
    </source>
</evidence>
<dbReference type="Proteomes" id="UP000651271">
    <property type="component" value="Unassembled WGS sequence"/>
</dbReference>
<comment type="caution">
    <text evidence="1">The sequence shown here is derived from an EMBL/GenBank/DDBJ whole genome shotgun (WGS) entry which is preliminary data.</text>
</comment>
<evidence type="ECO:0000313" key="2">
    <source>
        <dbReference type="Proteomes" id="UP000651271"/>
    </source>
</evidence>
<evidence type="ECO:0000313" key="1">
    <source>
        <dbReference type="EMBL" id="MBD1430597.1"/>
    </source>
</evidence>
<sequence length="253" mass="29333">MLHKGNYIKRLMKKLDVKQETITDKSNPLYVGFGRNTLINLLKNEDFYKEDDLSRARAILDAINATKEDYDFIFPTRSNSNARDLGEYIEDDQTTPIKEISPGFYLLTTELVPVHAQAGYLTGYQDQEYIDMLPKYTTTVDKYARGKYRHFETSGDSMDNGSIKDAIPDGTVLLCREIKREHWTSKLHSHKWPNYVFVHRTEGIVVKQIASQNLETGEIILHSLNPDKNKYPDYSVNMDDILEIYNVIKRILE</sequence>
<reference evidence="1 2" key="1">
    <citation type="submission" date="2020-08" db="EMBL/GenBank/DDBJ databases">
        <title>Sphingobacterium sp. DN04309 isolated from aquaculture water.</title>
        <authorList>
            <person name="Zhang M."/>
        </authorList>
    </citation>
    <scope>NUCLEOTIDE SEQUENCE [LARGE SCALE GENOMIC DNA]</scope>
    <source>
        <strain evidence="1 2">DN04309</strain>
    </source>
</reference>
<proteinExistence type="predicted"/>
<organism evidence="1 2">
    <name type="scientific">Sphingobacterium litopenaei</name>
    <dbReference type="NCBI Taxonomy" id="2763500"/>
    <lineage>
        <taxon>Bacteria</taxon>
        <taxon>Pseudomonadati</taxon>
        <taxon>Bacteroidota</taxon>
        <taxon>Sphingobacteriia</taxon>
        <taxon>Sphingobacteriales</taxon>
        <taxon>Sphingobacteriaceae</taxon>
        <taxon>Sphingobacterium</taxon>
    </lineage>
</organism>
<protein>
    <recommendedName>
        <fullName evidence="3">Peptidase S24/S26A/S26B/S26C domain-containing protein</fullName>
    </recommendedName>
</protein>
<keyword evidence="2" id="KW-1185">Reference proteome</keyword>
<dbReference type="Gene3D" id="2.10.109.10">
    <property type="entry name" value="Umud Fragment, subunit A"/>
    <property type="match status" value="1"/>
</dbReference>
<dbReference type="EMBL" id="JACOIJ010000032">
    <property type="protein sequence ID" value="MBD1430597.1"/>
    <property type="molecule type" value="Genomic_DNA"/>
</dbReference>
<accession>A0ABR7YH24</accession>
<dbReference type="RefSeq" id="WP_190302708.1">
    <property type="nucleotide sequence ID" value="NZ_JACOIJ010000032.1"/>
</dbReference>
<gene>
    <name evidence="1" type="ORF">H8B04_13690</name>
</gene>
<name>A0ABR7YH24_9SPHI</name>